<proteinExistence type="predicted"/>
<evidence type="ECO:0000313" key="1">
    <source>
        <dbReference type="EMBL" id="GBL77961.1"/>
    </source>
</evidence>
<protein>
    <submittedName>
        <fullName evidence="1">Uncharacterized protein</fullName>
    </submittedName>
</protein>
<name>A0A4Y2ADM7_ARAVE</name>
<organism evidence="1 2">
    <name type="scientific">Araneus ventricosus</name>
    <name type="common">Orbweaver spider</name>
    <name type="synonym">Epeira ventricosa</name>
    <dbReference type="NCBI Taxonomy" id="182803"/>
    <lineage>
        <taxon>Eukaryota</taxon>
        <taxon>Metazoa</taxon>
        <taxon>Ecdysozoa</taxon>
        <taxon>Arthropoda</taxon>
        <taxon>Chelicerata</taxon>
        <taxon>Arachnida</taxon>
        <taxon>Araneae</taxon>
        <taxon>Araneomorphae</taxon>
        <taxon>Entelegynae</taxon>
        <taxon>Araneoidea</taxon>
        <taxon>Araneidae</taxon>
        <taxon>Araneus</taxon>
    </lineage>
</organism>
<dbReference type="Proteomes" id="UP000499080">
    <property type="component" value="Unassembled WGS sequence"/>
</dbReference>
<evidence type="ECO:0000313" key="2">
    <source>
        <dbReference type="Proteomes" id="UP000499080"/>
    </source>
</evidence>
<dbReference type="EMBL" id="BGPR01000014">
    <property type="protein sequence ID" value="GBL77961.1"/>
    <property type="molecule type" value="Genomic_DNA"/>
</dbReference>
<reference evidence="1 2" key="1">
    <citation type="journal article" date="2019" name="Sci. Rep.">
        <title>Orb-weaving spider Araneus ventricosus genome elucidates the spidroin gene catalogue.</title>
        <authorList>
            <person name="Kono N."/>
            <person name="Nakamura H."/>
            <person name="Ohtoshi R."/>
            <person name="Moran D.A.P."/>
            <person name="Shinohara A."/>
            <person name="Yoshida Y."/>
            <person name="Fujiwara M."/>
            <person name="Mori M."/>
            <person name="Tomita M."/>
            <person name="Arakawa K."/>
        </authorList>
    </citation>
    <scope>NUCLEOTIDE SEQUENCE [LARGE SCALE GENOMIC DNA]</scope>
</reference>
<accession>A0A4Y2ADM7</accession>
<gene>
    <name evidence="1" type="ORF">AVEN_143286_1</name>
</gene>
<sequence length="109" mass="12532">MVRKRILQGYGMPEAARPEPLTLETNLATILAKNDSRKCDYFLDISIRSRDPDFSRDFHVTSRPVRETINSAVLGSRGGESSWNVLNRLWTLNMFIDWGRLWSCIRSAS</sequence>
<keyword evidence="2" id="KW-1185">Reference proteome</keyword>
<dbReference type="AlphaFoldDB" id="A0A4Y2ADM7"/>
<comment type="caution">
    <text evidence="1">The sequence shown here is derived from an EMBL/GenBank/DDBJ whole genome shotgun (WGS) entry which is preliminary data.</text>
</comment>